<feature type="transmembrane region" description="Helical" evidence="6">
    <location>
        <begin position="202"/>
        <end position="226"/>
    </location>
</feature>
<comment type="similarity">
    <text evidence="1">Belongs to the ATP-dependent AMP-binding enzyme family.</text>
</comment>
<dbReference type="Gene3D" id="3.40.50.12780">
    <property type="entry name" value="N-terminal domain of ligase-like"/>
    <property type="match status" value="1"/>
</dbReference>
<dbReference type="Proteomes" id="UP001387364">
    <property type="component" value="Chromosome"/>
</dbReference>
<reference evidence="9 10" key="1">
    <citation type="submission" date="2024-02" db="EMBL/GenBank/DDBJ databases">
        <title>Seven novel Bacillus-like species.</title>
        <authorList>
            <person name="Liu G."/>
        </authorList>
    </citation>
    <scope>NUCLEOTIDE SEQUENCE [LARGE SCALE GENOMIC DNA]</scope>
    <source>
        <strain evidence="9 10">FJAT-52991</strain>
    </source>
</reference>
<keyword evidence="2" id="KW-0474">Menaquinone biosynthesis</keyword>
<dbReference type="NCBIfam" id="TIGR01923">
    <property type="entry name" value="menE"/>
    <property type="match status" value="1"/>
</dbReference>
<evidence type="ECO:0000256" key="1">
    <source>
        <dbReference type="ARBA" id="ARBA00006432"/>
    </source>
</evidence>
<dbReference type="InterPro" id="IPR020845">
    <property type="entry name" value="AMP-binding_CS"/>
</dbReference>
<dbReference type="EMBL" id="CP147404">
    <property type="protein sequence ID" value="WXB94042.1"/>
    <property type="molecule type" value="Genomic_DNA"/>
</dbReference>
<evidence type="ECO:0000256" key="4">
    <source>
        <dbReference type="ARBA" id="ARBA00022741"/>
    </source>
</evidence>
<dbReference type="PROSITE" id="PS00455">
    <property type="entry name" value="AMP_BINDING"/>
    <property type="match status" value="1"/>
</dbReference>
<evidence type="ECO:0000313" key="9">
    <source>
        <dbReference type="EMBL" id="WXB94042.1"/>
    </source>
</evidence>
<keyword evidence="10" id="KW-1185">Reference proteome</keyword>
<dbReference type="InterPro" id="IPR042099">
    <property type="entry name" value="ANL_N_sf"/>
</dbReference>
<dbReference type="RefSeq" id="WP_338753628.1">
    <property type="nucleotide sequence ID" value="NZ_CP147404.1"/>
</dbReference>
<keyword evidence="4" id="KW-0547">Nucleotide-binding</keyword>
<evidence type="ECO:0000313" key="10">
    <source>
        <dbReference type="Proteomes" id="UP001387364"/>
    </source>
</evidence>
<dbReference type="PANTHER" id="PTHR43201">
    <property type="entry name" value="ACYL-COA SYNTHETASE"/>
    <property type="match status" value="1"/>
</dbReference>
<evidence type="ECO:0000256" key="2">
    <source>
        <dbReference type="ARBA" id="ARBA00022428"/>
    </source>
</evidence>
<keyword evidence="6" id="KW-0472">Membrane</keyword>
<gene>
    <name evidence="9" type="primary">menE</name>
    <name evidence="9" type="ORF">WDJ61_05285</name>
</gene>
<accession>A0ABZ2N9U9</accession>
<dbReference type="InterPro" id="IPR025110">
    <property type="entry name" value="AMP-bd_C"/>
</dbReference>
<evidence type="ECO:0000256" key="5">
    <source>
        <dbReference type="ARBA" id="ARBA00022840"/>
    </source>
</evidence>
<dbReference type="CDD" id="cd17631">
    <property type="entry name" value="FACL_FadD13-like"/>
    <property type="match status" value="1"/>
</dbReference>
<keyword evidence="6" id="KW-0812">Transmembrane</keyword>
<dbReference type="InterPro" id="IPR045851">
    <property type="entry name" value="AMP-bd_C_sf"/>
</dbReference>
<dbReference type="PANTHER" id="PTHR43201:SF5">
    <property type="entry name" value="MEDIUM-CHAIN ACYL-COA LIGASE ACSF2, MITOCHONDRIAL"/>
    <property type="match status" value="1"/>
</dbReference>
<protein>
    <submittedName>
        <fullName evidence="9">O-succinylbenzoate--CoA ligase</fullName>
        <ecNumber evidence="9">6.2.1.26</ecNumber>
    </submittedName>
</protein>
<dbReference type="EC" id="6.2.1.26" evidence="9"/>
<dbReference type="Pfam" id="PF00501">
    <property type="entry name" value="AMP-binding"/>
    <property type="match status" value="1"/>
</dbReference>
<proteinExistence type="inferred from homology"/>
<keyword evidence="3 9" id="KW-0436">Ligase</keyword>
<keyword evidence="6" id="KW-1133">Transmembrane helix</keyword>
<dbReference type="InterPro" id="IPR010192">
    <property type="entry name" value="MenE"/>
</dbReference>
<dbReference type="SUPFAM" id="SSF56801">
    <property type="entry name" value="Acetyl-CoA synthetase-like"/>
    <property type="match status" value="1"/>
</dbReference>
<keyword evidence="5" id="KW-0067">ATP-binding</keyword>
<sequence length="507" mass="57216">MEQISIWIEKRAIMSPNRLALLDQRRQLTYLEMNNEINRWAYYLGKMENIQQGDRIGLYFNNRIDYIVVLFAIAKIGAIAVPLNIRLTSEELLYQITDSEMSMLIYEHEFHSTVQTLKNKHPQLTTQLIESITLPQLQETYTSHDFPIIHASTPYIICYTSGTTGRPKGAVLTQENMFWNAVNNCTSIDITSMDRTIVLLPFFHIGGIGLFAFPTLFAGGLVAILGKFDSGEALKMIQRERISVIMGVPTIFDAIRKHDEFLTTNLSSVRIFCSGGAPCPKELIEFYLNQGLPFYQGYGLTETSPTIFMLAKEDYKKKIGSVGKPVLYTDINILDENDCPVATGEIGELVVKGPNVIKEYWQLPAETEKAIKDGWFHTGDYVKADQDGFIYMIGRKKEMIISGGENVYPLEIEQVLKEEPAIDEVSVIGVLDEKWGEVPFAFLVVKENHSITEEQLKQACLSKLAKYKIPKSFAILSELPKNAAGKVDKKQLKALLTKESTLKGELQ</sequence>
<dbReference type="Gene3D" id="3.30.300.30">
    <property type="match status" value="1"/>
</dbReference>
<feature type="domain" description="AMP-binding enzyme C-terminal" evidence="8">
    <location>
        <begin position="411"/>
        <end position="486"/>
    </location>
</feature>
<evidence type="ECO:0000256" key="3">
    <source>
        <dbReference type="ARBA" id="ARBA00022598"/>
    </source>
</evidence>
<organism evidence="9 10">
    <name type="scientific">Bacillus kandeliae</name>
    <dbReference type="NCBI Taxonomy" id="3129297"/>
    <lineage>
        <taxon>Bacteria</taxon>
        <taxon>Bacillati</taxon>
        <taxon>Bacillota</taxon>
        <taxon>Bacilli</taxon>
        <taxon>Bacillales</taxon>
        <taxon>Bacillaceae</taxon>
        <taxon>Bacillus</taxon>
    </lineage>
</organism>
<dbReference type="InterPro" id="IPR000873">
    <property type="entry name" value="AMP-dep_synth/lig_dom"/>
</dbReference>
<feature type="domain" description="AMP-dependent synthetase/ligase" evidence="7">
    <location>
        <begin position="9"/>
        <end position="361"/>
    </location>
</feature>
<name>A0ABZ2N9U9_9BACI</name>
<evidence type="ECO:0000259" key="7">
    <source>
        <dbReference type="Pfam" id="PF00501"/>
    </source>
</evidence>
<dbReference type="GO" id="GO:0008756">
    <property type="term" value="F:o-succinylbenzoate-CoA ligase activity"/>
    <property type="evidence" value="ECO:0007669"/>
    <property type="project" value="UniProtKB-EC"/>
</dbReference>
<evidence type="ECO:0000259" key="8">
    <source>
        <dbReference type="Pfam" id="PF13193"/>
    </source>
</evidence>
<dbReference type="Pfam" id="PF13193">
    <property type="entry name" value="AMP-binding_C"/>
    <property type="match status" value="1"/>
</dbReference>
<evidence type="ECO:0000256" key="6">
    <source>
        <dbReference type="SAM" id="Phobius"/>
    </source>
</evidence>